<dbReference type="EMBL" id="JANJYI010000007">
    <property type="protein sequence ID" value="KAK2642541.1"/>
    <property type="molecule type" value="Genomic_DNA"/>
</dbReference>
<keyword evidence="2" id="KW-1185">Reference proteome</keyword>
<name>A0AAD9WTG4_9ROSI</name>
<sequence length="179" mass="20258">MEWQRSWQGREKKGSKRVGEQVQTNYRFLQETKLKSIDYRVINALGGFVLTKGIGVDSVGSSGGLLSLWNEDQFVVSACISNSRCILLIGELVALKKVVGFCNMYAACVEFEREEFYVEIQRFLSESHGGRHSSAGPVLYLDEFKRGSGLVKYRQIPYFPKSFTEFSEFETVGATKKLI</sequence>
<dbReference type="Proteomes" id="UP001280121">
    <property type="component" value="Unassembled WGS sequence"/>
</dbReference>
<evidence type="ECO:0000313" key="1">
    <source>
        <dbReference type="EMBL" id="KAK2642541.1"/>
    </source>
</evidence>
<dbReference type="AlphaFoldDB" id="A0AAD9WTG4"/>
<comment type="caution">
    <text evidence="1">The sequence shown here is derived from an EMBL/GenBank/DDBJ whole genome shotgun (WGS) entry which is preliminary data.</text>
</comment>
<protein>
    <submittedName>
        <fullName evidence="1">Uncharacterized protein</fullName>
    </submittedName>
</protein>
<accession>A0AAD9WTG4</accession>
<gene>
    <name evidence="1" type="ORF">Ddye_024304</name>
</gene>
<proteinExistence type="predicted"/>
<reference evidence="1" key="1">
    <citation type="journal article" date="2023" name="Plant J.">
        <title>Genome sequences and population genomics provide insights into the demographic history, inbreeding, and mutation load of two 'living fossil' tree species of Dipteronia.</title>
        <authorList>
            <person name="Feng Y."/>
            <person name="Comes H.P."/>
            <person name="Chen J."/>
            <person name="Zhu S."/>
            <person name="Lu R."/>
            <person name="Zhang X."/>
            <person name="Li P."/>
            <person name="Qiu J."/>
            <person name="Olsen K.M."/>
            <person name="Qiu Y."/>
        </authorList>
    </citation>
    <scope>NUCLEOTIDE SEQUENCE</scope>
    <source>
        <strain evidence="1">KIB01</strain>
    </source>
</reference>
<organism evidence="1 2">
    <name type="scientific">Dipteronia dyeriana</name>
    <dbReference type="NCBI Taxonomy" id="168575"/>
    <lineage>
        <taxon>Eukaryota</taxon>
        <taxon>Viridiplantae</taxon>
        <taxon>Streptophyta</taxon>
        <taxon>Embryophyta</taxon>
        <taxon>Tracheophyta</taxon>
        <taxon>Spermatophyta</taxon>
        <taxon>Magnoliopsida</taxon>
        <taxon>eudicotyledons</taxon>
        <taxon>Gunneridae</taxon>
        <taxon>Pentapetalae</taxon>
        <taxon>rosids</taxon>
        <taxon>malvids</taxon>
        <taxon>Sapindales</taxon>
        <taxon>Sapindaceae</taxon>
        <taxon>Hippocastanoideae</taxon>
        <taxon>Acereae</taxon>
        <taxon>Dipteronia</taxon>
    </lineage>
</organism>
<evidence type="ECO:0000313" key="2">
    <source>
        <dbReference type="Proteomes" id="UP001280121"/>
    </source>
</evidence>